<name>A0A0F9KYJ1_9ZZZZ</name>
<comment type="caution">
    <text evidence="1">The sequence shown here is derived from an EMBL/GenBank/DDBJ whole genome shotgun (WGS) entry which is preliminary data.</text>
</comment>
<accession>A0A0F9KYJ1</accession>
<proteinExistence type="predicted"/>
<gene>
    <name evidence="1" type="ORF">LCGC14_1578450</name>
</gene>
<organism evidence="1">
    <name type="scientific">marine sediment metagenome</name>
    <dbReference type="NCBI Taxonomy" id="412755"/>
    <lineage>
        <taxon>unclassified sequences</taxon>
        <taxon>metagenomes</taxon>
        <taxon>ecological metagenomes</taxon>
    </lineage>
</organism>
<dbReference type="EMBL" id="LAZR01012392">
    <property type="protein sequence ID" value="KKM27068.1"/>
    <property type="molecule type" value="Genomic_DNA"/>
</dbReference>
<sequence>MDKIQIPPKGARITIGNGEWKVIAYRFNSRKMTMKLVGMAKRPPQSALDRKVLEVFDKQIKEKEETKNE</sequence>
<reference evidence="1" key="1">
    <citation type="journal article" date="2015" name="Nature">
        <title>Complex archaea that bridge the gap between prokaryotes and eukaryotes.</title>
        <authorList>
            <person name="Spang A."/>
            <person name="Saw J.H."/>
            <person name="Jorgensen S.L."/>
            <person name="Zaremba-Niedzwiedzka K."/>
            <person name="Martijn J."/>
            <person name="Lind A.E."/>
            <person name="van Eijk R."/>
            <person name="Schleper C."/>
            <person name="Guy L."/>
            <person name="Ettema T.J."/>
        </authorList>
    </citation>
    <scope>NUCLEOTIDE SEQUENCE</scope>
</reference>
<protein>
    <submittedName>
        <fullName evidence="1">Uncharacterized protein</fullName>
    </submittedName>
</protein>
<dbReference type="AlphaFoldDB" id="A0A0F9KYJ1"/>
<evidence type="ECO:0000313" key="1">
    <source>
        <dbReference type="EMBL" id="KKM27068.1"/>
    </source>
</evidence>